<accession>A0A0C4E0K9</accession>
<feature type="compositionally biased region" description="Low complexity" evidence="1">
    <location>
        <begin position="207"/>
        <end position="219"/>
    </location>
</feature>
<evidence type="ECO:0000313" key="3">
    <source>
        <dbReference type="EnsemblFungi" id="MAPG_05888T0"/>
    </source>
</evidence>
<evidence type="ECO:0000256" key="1">
    <source>
        <dbReference type="SAM" id="MobiDB-lite"/>
    </source>
</evidence>
<dbReference type="AlphaFoldDB" id="A0A0C4E0K9"/>
<feature type="region of interest" description="Disordered" evidence="1">
    <location>
        <begin position="276"/>
        <end position="319"/>
    </location>
</feature>
<dbReference type="VEuPathDB" id="FungiDB:MAPG_05888"/>
<sequence>MMRRHNVDQRCHECGGYFGSAKLLQGHQVNGQCPSGGRGYDYHDLSHSKVAKLTMFGQETAGWGVRRKWNWLWDQSCPEPGKPPHPDMFMEDLPVELHNWHLEVSDRGRRQLPRVLAAHGVAVGRHNLDVLAQDIHTVLFSARRHPHEPGDAPMRTSARAQVHLPRVLETHDIVDPDRALAGAIAAIFLGRDAGHVIPPIQGPYPQPQGGTEPPQLGPEQPWPQAAEPLHQAAGPFDALFPGDDLDWLPPDPLWCSFDPDTRALYGLGWSSPRADQAGAIQVGLDNPGDDDANAPDKPDNPTDPTLGGGAQGGFFPSDL</sequence>
<reference evidence="3" key="5">
    <citation type="submission" date="2015-06" db="UniProtKB">
        <authorList>
            <consortium name="EnsemblFungi"/>
        </authorList>
    </citation>
    <scope>IDENTIFICATION</scope>
    <source>
        <strain evidence="3">ATCC 64411</strain>
    </source>
</reference>
<reference evidence="4" key="2">
    <citation type="submission" date="2010-05" db="EMBL/GenBank/DDBJ databases">
        <title>The genome sequence of Magnaporthe poae strain ATCC 64411.</title>
        <authorList>
            <person name="Ma L.-J."/>
            <person name="Dead R."/>
            <person name="Young S."/>
            <person name="Zeng Q."/>
            <person name="Koehrsen M."/>
            <person name="Alvarado L."/>
            <person name="Berlin A."/>
            <person name="Chapman S.B."/>
            <person name="Chen Z."/>
            <person name="Freedman E."/>
            <person name="Gellesch M."/>
            <person name="Goldberg J."/>
            <person name="Griggs A."/>
            <person name="Gujja S."/>
            <person name="Heilman E.R."/>
            <person name="Heiman D."/>
            <person name="Hepburn T."/>
            <person name="Howarth C."/>
            <person name="Jen D."/>
            <person name="Larson L."/>
            <person name="Mehta T."/>
            <person name="Neiman D."/>
            <person name="Pearson M."/>
            <person name="Roberts A."/>
            <person name="Saif S."/>
            <person name="Shea T."/>
            <person name="Shenoy N."/>
            <person name="Sisk P."/>
            <person name="Stolte C."/>
            <person name="Sykes S."/>
            <person name="Walk T."/>
            <person name="White J."/>
            <person name="Yandava C."/>
            <person name="Haas B."/>
            <person name="Nusbaum C."/>
            <person name="Birren B."/>
        </authorList>
    </citation>
    <scope>NUCLEOTIDE SEQUENCE [LARGE SCALE GENOMIC DNA]</scope>
    <source>
        <strain evidence="4">ATCC 64411 / 73-15</strain>
    </source>
</reference>
<proteinExistence type="predicted"/>
<dbReference type="EMBL" id="ADBL01001404">
    <property type="status" value="NOT_ANNOTATED_CDS"/>
    <property type="molecule type" value="Genomic_DNA"/>
</dbReference>
<dbReference type="eggNOG" id="ENOG502T5IY">
    <property type="taxonomic scope" value="Eukaryota"/>
</dbReference>
<gene>
    <name evidence="2" type="ORF">MAPG_05888</name>
</gene>
<reference evidence="3" key="4">
    <citation type="journal article" date="2015" name="G3 (Bethesda)">
        <title>Genome sequences of three phytopathogenic species of the Magnaporthaceae family of fungi.</title>
        <authorList>
            <person name="Okagaki L.H."/>
            <person name="Nunes C.C."/>
            <person name="Sailsbery J."/>
            <person name="Clay B."/>
            <person name="Brown D."/>
            <person name="John T."/>
            <person name="Oh Y."/>
            <person name="Young N."/>
            <person name="Fitzgerald M."/>
            <person name="Haas B.J."/>
            <person name="Zeng Q."/>
            <person name="Young S."/>
            <person name="Adiconis X."/>
            <person name="Fan L."/>
            <person name="Levin J.Z."/>
            <person name="Mitchell T.K."/>
            <person name="Okubara P.A."/>
            <person name="Farman M.L."/>
            <person name="Kohn L.M."/>
            <person name="Birren B."/>
            <person name="Ma L.-J."/>
            <person name="Dean R.A."/>
        </authorList>
    </citation>
    <scope>NUCLEOTIDE SEQUENCE</scope>
    <source>
        <strain evidence="3">ATCC 64411 / 73-15</strain>
    </source>
</reference>
<reference evidence="2" key="3">
    <citation type="submission" date="2011-03" db="EMBL/GenBank/DDBJ databases">
        <title>Annotation of Magnaporthe poae ATCC 64411.</title>
        <authorList>
            <person name="Ma L.-J."/>
            <person name="Dead R."/>
            <person name="Young S.K."/>
            <person name="Zeng Q."/>
            <person name="Gargeya S."/>
            <person name="Fitzgerald M."/>
            <person name="Haas B."/>
            <person name="Abouelleil A."/>
            <person name="Alvarado L."/>
            <person name="Arachchi H.M."/>
            <person name="Berlin A."/>
            <person name="Brown A."/>
            <person name="Chapman S.B."/>
            <person name="Chen Z."/>
            <person name="Dunbar C."/>
            <person name="Freedman E."/>
            <person name="Gearin G."/>
            <person name="Gellesch M."/>
            <person name="Goldberg J."/>
            <person name="Griggs A."/>
            <person name="Gujja S."/>
            <person name="Heiman D."/>
            <person name="Howarth C."/>
            <person name="Larson L."/>
            <person name="Lui A."/>
            <person name="MacDonald P.J.P."/>
            <person name="Mehta T."/>
            <person name="Montmayeur A."/>
            <person name="Murphy C."/>
            <person name="Neiman D."/>
            <person name="Pearson M."/>
            <person name="Priest M."/>
            <person name="Roberts A."/>
            <person name="Saif S."/>
            <person name="Shea T."/>
            <person name="Shenoy N."/>
            <person name="Sisk P."/>
            <person name="Stolte C."/>
            <person name="Sykes S."/>
            <person name="Yandava C."/>
            <person name="Wortman J."/>
            <person name="Nusbaum C."/>
            <person name="Birren B."/>
        </authorList>
    </citation>
    <scope>NUCLEOTIDE SEQUENCE</scope>
    <source>
        <strain evidence="2">ATCC 64411</strain>
    </source>
</reference>
<keyword evidence="4" id="KW-1185">Reference proteome</keyword>
<name>A0A0C4E0K9_MAGP6</name>
<reference evidence="2" key="1">
    <citation type="submission" date="2010-05" db="EMBL/GenBank/DDBJ databases">
        <title>The Genome Sequence of Magnaporthe poae strain ATCC 64411.</title>
        <authorList>
            <consortium name="The Broad Institute Genome Sequencing Platform"/>
            <consortium name="Broad Institute Genome Sequencing Center for Infectious Disease"/>
            <person name="Ma L.-J."/>
            <person name="Dead R."/>
            <person name="Young S."/>
            <person name="Zeng Q."/>
            <person name="Koehrsen M."/>
            <person name="Alvarado L."/>
            <person name="Berlin A."/>
            <person name="Chapman S.B."/>
            <person name="Chen Z."/>
            <person name="Freedman E."/>
            <person name="Gellesch M."/>
            <person name="Goldberg J."/>
            <person name="Griggs A."/>
            <person name="Gujja S."/>
            <person name="Heilman E.R."/>
            <person name="Heiman D."/>
            <person name="Hepburn T."/>
            <person name="Howarth C."/>
            <person name="Jen D."/>
            <person name="Larson L."/>
            <person name="Mehta T."/>
            <person name="Neiman D."/>
            <person name="Pearson M."/>
            <person name="Roberts A."/>
            <person name="Saif S."/>
            <person name="Shea T."/>
            <person name="Shenoy N."/>
            <person name="Sisk P."/>
            <person name="Stolte C."/>
            <person name="Sykes S."/>
            <person name="Walk T."/>
            <person name="White J."/>
            <person name="Yandava C."/>
            <person name="Haas B."/>
            <person name="Nusbaum C."/>
            <person name="Birren B."/>
        </authorList>
    </citation>
    <scope>NUCLEOTIDE SEQUENCE</scope>
    <source>
        <strain evidence="2">ATCC 64411</strain>
    </source>
</reference>
<feature type="region of interest" description="Disordered" evidence="1">
    <location>
        <begin position="198"/>
        <end position="223"/>
    </location>
</feature>
<dbReference type="EnsemblFungi" id="MAPG_05888T0">
    <property type="protein sequence ID" value="MAPG_05888T0"/>
    <property type="gene ID" value="MAPG_05888"/>
</dbReference>
<organism evidence="3 4">
    <name type="scientific">Magnaporthiopsis poae (strain ATCC 64411 / 73-15)</name>
    <name type="common">Kentucky bluegrass fungus</name>
    <name type="synonym">Magnaporthe poae</name>
    <dbReference type="NCBI Taxonomy" id="644358"/>
    <lineage>
        <taxon>Eukaryota</taxon>
        <taxon>Fungi</taxon>
        <taxon>Dikarya</taxon>
        <taxon>Ascomycota</taxon>
        <taxon>Pezizomycotina</taxon>
        <taxon>Sordariomycetes</taxon>
        <taxon>Sordariomycetidae</taxon>
        <taxon>Magnaporthales</taxon>
        <taxon>Magnaporthaceae</taxon>
        <taxon>Magnaporthiopsis</taxon>
    </lineage>
</organism>
<evidence type="ECO:0000313" key="2">
    <source>
        <dbReference type="EMBL" id="KLU86881.1"/>
    </source>
</evidence>
<evidence type="ECO:0000313" key="4">
    <source>
        <dbReference type="Proteomes" id="UP000011715"/>
    </source>
</evidence>
<dbReference type="Proteomes" id="UP000011715">
    <property type="component" value="Unassembled WGS sequence"/>
</dbReference>
<dbReference type="EMBL" id="GL876970">
    <property type="protein sequence ID" value="KLU86881.1"/>
    <property type="molecule type" value="Genomic_DNA"/>
</dbReference>
<protein>
    <submittedName>
        <fullName evidence="2 3">Uncharacterized protein</fullName>
    </submittedName>
</protein>